<evidence type="ECO:0000256" key="4">
    <source>
        <dbReference type="ARBA" id="ARBA00023136"/>
    </source>
</evidence>
<dbReference type="AlphaFoldDB" id="A0A6A6ZPX3"/>
<keyword evidence="2 5" id="KW-0812">Transmembrane</keyword>
<feature type="transmembrane region" description="Helical" evidence="5">
    <location>
        <begin position="140"/>
        <end position="160"/>
    </location>
</feature>
<evidence type="ECO:0000256" key="3">
    <source>
        <dbReference type="ARBA" id="ARBA00022989"/>
    </source>
</evidence>
<dbReference type="EMBL" id="MU006233">
    <property type="protein sequence ID" value="KAF2823161.1"/>
    <property type="molecule type" value="Genomic_DNA"/>
</dbReference>
<evidence type="ECO:0000256" key="2">
    <source>
        <dbReference type="ARBA" id="ARBA00022692"/>
    </source>
</evidence>
<proteinExistence type="predicted"/>
<keyword evidence="4 5" id="KW-0472">Membrane</keyword>
<feature type="domain" description="TMEM205-like" evidence="6">
    <location>
        <begin position="11"/>
        <end position="110"/>
    </location>
</feature>
<keyword evidence="8" id="KW-1185">Reference proteome</keyword>
<dbReference type="InterPro" id="IPR025423">
    <property type="entry name" value="TMEM205-like"/>
</dbReference>
<dbReference type="Proteomes" id="UP000799424">
    <property type="component" value="Unassembled WGS sequence"/>
</dbReference>
<dbReference type="Pfam" id="PF13664">
    <property type="entry name" value="DUF4149"/>
    <property type="match status" value="1"/>
</dbReference>
<evidence type="ECO:0000313" key="7">
    <source>
        <dbReference type="EMBL" id="KAF2823161.1"/>
    </source>
</evidence>
<protein>
    <recommendedName>
        <fullName evidence="6">TMEM205-like domain-containing protein</fullName>
    </recommendedName>
</protein>
<dbReference type="PANTHER" id="PTHR23241">
    <property type="entry name" value="LATE EMBRYOGENESIS ABUNDANT PLANTS LEA-RELATED"/>
    <property type="match status" value="1"/>
</dbReference>
<dbReference type="OrthoDB" id="1641132at2759"/>
<organism evidence="7 8">
    <name type="scientific">Ophiobolus disseminans</name>
    <dbReference type="NCBI Taxonomy" id="1469910"/>
    <lineage>
        <taxon>Eukaryota</taxon>
        <taxon>Fungi</taxon>
        <taxon>Dikarya</taxon>
        <taxon>Ascomycota</taxon>
        <taxon>Pezizomycotina</taxon>
        <taxon>Dothideomycetes</taxon>
        <taxon>Pleosporomycetidae</taxon>
        <taxon>Pleosporales</taxon>
        <taxon>Pleosporineae</taxon>
        <taxon>Phaeosphaeriaceae</taxon>
        <taxon>Ophiobolus</taxon>
    </lineage>
</organism>
<feature type="transmembrane region" description="Helical" evidence="5">
    <location>
        <begin position="47"/>
        <end position="66"/>
    </location>
</feature>
<evidence type="ECO:0000256" key="5">
    <source>
        <dbReference type="SAM" id="Phobius"/>
    </source>
</evidence>
<sequence>MTSILAPAHLLAYSTLLGTELYQSFVMTKVAYQALPRSAFTTLQKQVFPIYFQSQSLLLLFVVATTPPHGPITLVQSKADWISMAVAGLTAGLNLMIYGPRTKDLMVERVHQVSRDMKLQLEIGSVSEEMQKLNRSFSRAHAMSIHLNLITIGATMFYGWRLATKLRFEVE</sequence>
<keyword evidence="3 5" id="KW-1133">Transmembrane helix</keyword>
<comment type="subcellular location">
    <subcellularLocation>
        <location evidence="1">Membrane</location>
    </subcellularLocation>
</comment>
<feature type="transmembrane region" description="Helical" evidence="5">
    <location>
        <begin position="81"/>
        <end position="99"/>
    </location>
</feature>
<evidence type="ECO:0000256" key="1">
    <source>
        <dbReference type="ARBA" id="ARBA00004370"/>
    </source>
</evidence>
<dbReference type="InterPro" id="IPR053009">
    <property type="entry name" value="Xanthocillin_Biosynth-Assoc"/>
</dbReference>
<evidence type="ECO:0000259" key="6">
    <source>
        <dbReference type="Pfam" id="PF13664"/>
    </source>
</evidence>
<evidence type="ECO:0000313" key="8">
    <source>
        <dbReference type="Proteomes" id="UP000799424"/>
    </source>
</evidence>
<dbReference type="PANTHER" id="PTHR23241:SF102">
    <property type="entry name" value="LD23009P"/>
    <property type="match status" value="1"/>
</dbReference>
<dbReference type="GO" id="GO:0016020">
    <property type="term" value="C:membrane"/>
    <property type="evidence" value="ECO:0007669"/>
    <property type="project" value="UniProtKB-SubCell"/>
</dbReference>
<accession>A0A6A6ZPX3</accession>
<reference evidence="7" key="1">
    <citation type="journal article" date="2020" name="Stud. Mycol.">
        <title>101 Dothideomycetes genomes: a test case for predicting lifestyles and emergence of pathogens.</title>
        <authorList>
            <person name="Haridas S."/>
            <person name="Albert R."/>
            <person name="Binder M."/>
            <person name="Bloem J."/>
            <person name="Labutti K."/>
            <person name="Salamov A."/>
            <person name="Andreopoulos B."/>
            <person name="Baker S."/>
            <person name="Barry K."/>
            <person name="Bills G."/>
            <person name="Bluhm B."/>
            <person name="Cannon C."/>
            <person name="Castanera R."/>
            <person name="Culley D."/>
            <person name="Daum C."/>
            <person name="Ezra D."/>
            <person name="Gonzalez J."/>
            <person name="Henrissat B."/>
            <person name="Kuo A."/>
            <person name="Liang C."/>
            <person name="Lipzen A."/>
            <person name="Lutzoni F."/>
            <person name="Magnuson J."/>
            <person name="Mondo S."/>
            <person name="Nolan M."/>
            <person name="Ohm R."/>
            <person name="Pangilinan J."/>
            <person name="Park H.-J."/>
            <person name="Ramirez L."/>
            <person name="Alfaro M."/>
            <person name="Sun H."/>
            <person name="Tritt A."/>
            <person name="Yoshinaga Y."/>
            <person name="Zwiers L.-H."/>
            <person name="Turgeon B."/>
            <person name="Goodwin S."/>
            <person name="Spatafora J."/>
            <person name="Crous P."/>
            <person name="Grigoriev I."/>
        </authorList>
    </citation>
    <scope>NUCLEOTIDE SEQUENCE</scope>
    <source>
        <strain evidence="7">CBS 113818</strain>
    </source>
</reference>
<gene>
    <name evidence="7" type="ORF">CC86DRAFT_300063</name>
</gene>
<name>A0A6A6ZPX3_9PLEO</name>